<dbReference type="EMBL" id="LSDD01000066">
    <property type="protein sequence ID" value="KXB67257.1"/>
    <property type="molecule type" value="Genomic_DNA"/>
</dbReference>
<sequence>MLGISKIIIERLKKDYINKPFFRKSTVKMEWGIVEAKNSKKVLI</sequence>
<comment type="caution">
    <text evidence="1">The sequence shown here is derived from an EMBL/GenBank/DDBJ whole genome shotgun (WGS) entry which is preliminary data.</text>
</comment>
<name>A0A134AHQ1_9FUSO</name>
<proteinExistence type="predicted"/>
<reference evidence="2" key="1">
    <citation type="submission" date="2016-01" db="EMBL/GenBank/DDBJ databases">
        <authorList>
            <person name="Mitreva M."/>
            <person name="Pepin K.H."/>
            <person name="Mihindukulasuriya K.A."/>
            <person name="Fulton R."/>
            <person name="Fronick C."/>
            <person name="O'Laughlin M."/>
            <person name="Miner T."/>
            <person name="Herter B."/>
            <person name="Rosa B.A."/>
            <person name="Cordes M."/>
            <person name="Tomlinson C."/>
            <person name="Wollam A."/>
            <person name="Palsikar V.B."/>
            <person name="Mardis E.R."/>
            <person name="Wilson R.K."/>
        </authorList>
    </citation>
    <scope>NUCLEOTIDE SEQUENCE [LARGE SCALE GENOMIC DNA]</scope>
    <source>
        <strain evidence="2">KA00185</strain>
    </source>
</reference>
<accession>A0A134AHQ1</accession>
<evidence type="ECO:0000313" key="2">
    <source>
        <dbReference type="Proteomes" id="UP000070483"/>
    </source>
</evidence>
<organism evidence="1 2">
    <name type="scientific">Leptotrichia wadei</name>
    <dbReference type="NCBI Taxonomy" id="157687"/>
    <lineage>
        <taxon>Bacteria</taxon>
        <taxon>Fusobacteriati</taxon>
        <taxon>Fusobacteriota</taxon>
        <taxon>Fusobacteriia</taxon>
        <taxon>Fusobacteriales</taxon>
        <taxon>Leptotrichiaceae</taxon>
        <taxon>Leptotrichia</taxon>
    </lineage>
</organism>
<dbReference type="Proteomes" id="UP000070483">
    <property type="component" value="Unassembled WGS sequence"/>
</dbReference>
<gene>
    <name evidence="1" type="ORF">HMPREF3180_00940</name>
</gene>
<dbReference type="PATRIC" id="fig|157687.3.peg.936"/>
<dbReference type="AlphaFoldDB" id="A0A134AHQ1"/>
<keyword evidence="2" id="KW-1185">Reference proteome</keyword>
<evidence type="ECO:0000313" key="1">
    <source>
        <dbReference type="EMBL" id="KXB67257.1"/>
    </source>
</evidence>
<protein>
    <submittedName>
        <fullName evidence="1">Uncharacterized protein</fullName>
    </submittedName>
</protein>